<feature type="transmembrane region" description="Helical" evidence="1">
    <location>
        <begin position="35"/>
        <end position="51"/>
    </location>
</feature>
<evidence type="ECO:0000313" key="3">
    <source>
        <dbReference type="Proteomes" id="UP001277761"/>
    </source>
</evidence>
<keyword evidence="1" id="KW-0812">Transmembrane</keyword>
<evidence type="ECO:0008006" key="4">
    <source>
        <dbReference type="Google" id="ProtNLM"/>
    </source>
</evidence>
<dbReference type="EMBL" id="JAXAVX010000011">
    <property type="protein sequence ID" value="MDX8153192.1"/>
    <property type="molecule type" value="Genomic_DNA"/>
</dbReference>
<dbReference type="Proteomes" id="UP001277761">
    <property type="component" value="Unassembled WGS sequence"/>
</dbReference>
<evidence type="ECO:0000256" key="1">
    <source>
        <dbReference type="SAM" id="Phobius"/>
    </source>
</evidence>
<proteinExistence type="predicted"/>
<evidence type="ECO:0000313" key="2">
    <source>
        <dbReference type="EMBL" id="MDX8153192.1"/>
    </source>
</evidence>
<feature type="transmembrane region" description="Helical" evidence="1">
    <location>
        <begin position="63"/>
        <end position="89"/>
    </location>
</feature>
<feature type="transmembrane region" description="Helical" evidence="1">
    <location>
        <begin position="109"/>
        <end position="128"/>
    </location>
</feature>
<feature type="transmembrane region" description="Helical" evidence="1">
    <location>
        <begin position="167"/>
        <end position="189"/>
    </location>
</feature>
<comment type="caution">
    <text evidence="2">The sequence shown here is derived from an EMBL/GenBank/DDBJ whole genome shotgun (WGS) entry which is preliminary data.</text>
</comment>
<keyword evidence="1" id="KW-0472">Membrane</keyword>
<keyword evidence="1" id="KW-1133">Transmembrane helix</keyword>
<protein>
    <recommendedName>
        <fullName evidence="4">Integral membrane protein</fullName>
    </recommendedName>
</protein>
<organism evidence="2 3">
    <name type="scientific">Patulibacter brassicae</name>
    <dbReference type="NCBI Taxonomy" id="1705717"/>
    <lineage>
        <taxon>Bacteria</taxon>
        <taxon>Bacillati</taxon>
        <taxon>Actinomycetota</taxon>
        <taxon>Thermoleophilia</taxon>
        <taxon>Solirubrobacterales</taxon>
        <taxon>Patulibacteraceae</taxon>
        <taxon>Patulibacter</taxon>
    </lineage>
</organism>
<feature type="transmembrane region" description="Helical" evidence="1">
    <location>
        <begin position="135"/>
        <end position="155"/>
    </location>
</feature>
<sequence length="208" mass="20255">MTAPRPAARLVPAAAAPLGVGALLLIAWAPRGGRLALALVLLGLAVLLRTRRAADSGPARRVGVARLASLGALAGALAAVAALGAAVGWPAGDDLLELLDGLGLGSDDRAVALALLPLGFLAMAAAAARAPTGTGVTATVLLGLGGAVVLLVVGALGAGEDRGARPIALPLALLPLLLGGAPLALAAALERHRPPPAAVGRPGRARRR</sequence>
<dbReference type="RefSeq" id="WP_319955343.1">
    <property type="nucleotide sequence ID" value="NZ_JAXAVX010000011.1"/>
</dbReference>
<name>A0ABU4VMX3_9ACTN</name>
<reference evidence="2 3" key="1">
    <citation type="submission" date="2023-11" db="EMBL/GenBank/DDBJ databases">
        <authorList>
            <person name="Xu M."/>
            <person name="Jiang T."/>
        </authorList>
    </citation>
    <scope>NUCLEOTIDE SEQUENCE [LARGE SCALE GENOMIC DNA]</scope>
    <source>
        <strain evidence="2 3">SD</strain>
    </source>
</reference>
<accession>A0ABU4VMX3</accession>
<gene>
    <name evidence="2" type="ORF">SK069_16460</name>
</gene>
<feature type="transmembrane region" description="Helical" evidence="1">
    <location>
        <begin position="7"/>
        <end position="29"/>
    </location>
</feature>
<keyword evidence="3" id="KW-1185">Reference proteome</keyword>